<dbReference type="Gene3D" id="3.40.50.300">
    <property type="entry name" value="P-loop containing nucleotide triphosphate hydrolases"/>
    <property type="match status" value="1"/>
</dbReference>
<dbReference type="GO" id="GO:0006897">
    <property type="term" value="P:endocytosis"/>
    <property type="evidence" value="ECO:0007669"/>
    <property type="project" value="TreeGrafter"/>
</dbReference>
<dbReference type="PANTHER" id="PTHR11566">
    <property type="entry name" value="DYNAMIN"/>
    <property type="match status" value="1"/>
</dbReference>
<feature type="region of interest" description="Disordered" evidence="1">
    <location>
        <begin position="775"/>
        <end position="818"/>
    </location>
</feature>
<dbReference type="Pfam" id="PF00350">
    <property type="entry name" value="Dynamin_N"/>
    <property type="match status" value="1"/>
</dbReference>
<dbReference type="OrthoDB" id="415706at2759"/>
<feature type="compositionally biased region" description="Polar residues" evidence="1">
    <location>
        <begin position="749"/>
        <end position="762"/>
    </location>
</feature>
<dbReference type="InterPro" id="IPR020850">
    <property type="entry name" value="GED_dom"/>
</dbReference>
<dbReference type="SMART" id="SM00053">
    <property type="entry name" value="DYNc"/>
    <property type="match status" value="1"/>
</dbReference>
<dbReference type="InterPro" id="IPR022812">
    <property type="entry name" value="Dynamin"/>
</dbReference>
<feature type="domain" description="GED" evidence="2">
    <location>
        <begin position="605"/>
        <end position="696"/>
    </location>
</feature>
<name>A0A0F7ZU97_9HYPO</name>
<dbReference type="PROSITE" id="PS51388">
    <property type="entry name" value="GED"/>
    <property type="match status" value="1"/>
</dbReference>
<proteinExistence type="predicted"/>
<dbReference type="GO" id="GO:0016559">
    <property type="term" value="P:peroxisome fission"/>
    <property type="evidence" value="ECO:0007669"/>
    <property type="project" value="TreeGrafter"/>
</dbReference>
<dbReference type="GO" id="GO:0048312">
    <property type="term" value="P:intracellular distribution of mitochondria"/>
    <property type="evidence" value="ECO:0007669"/>
    <property type="project" value="TreeGrafter"/>
</dbReference>
<dbReference type="GO" id="GO:0008017">
    <property type="term" value="F:microtubule binding"/>
    <property type="evidence" value="ECO:0007669"/>
    <property type="project" value="TreeGrafter"/>
</dbReference>
<accession>A0A0F7ZU97</accession>
<dbReference type="PANTHER" id="PTHR11566:SF21">
    <property type="entry name" value="DYNAMIN RELATED PROTEIN 1, ISOFORM A"/>
    <property type="match status" value="1"/>
</dbReference>
<dbReference type="InterPro" id="IPR001401">
    <property type="entry name" value="Dynamin_GTPase"/>
</dbReference>
<evidence type="ECO:0000313" key="3">
    <source>
        <dbReference type="EMBL" id="KJZ74483.1"/>
    </source>
</evidence>
<evidence type="ECO:0000256" key="1">
    <source>
        <dbReference type="SAM" id="MobiDB-lite"/>
    </source>
</evidence>
<feature type="compositionally biased region" description="Basic residues" evidence="1">
    <location>
        <begin position="791"/>
        <end position="813"/>
    </location>
</feature>
<dbReference type="SUPFAM" id="SSF52540">
    <property type="entry name" value="P-loop containing nucleoside triphosphate hydrolases"/>
    <property type="match status" value="1"/>
</dbReference>
<keyword evidence="4" id="KW-1185">Reference proteome</keyword>
<sequence>MATNGGPPSANSLSAVKTFETMEVVNRLITIGVDIFPHLSQIVTIGETSIGKTSIIDAISSFDLSTRDASSTRFATEVIYRPAKVDRLVVSVNFANQSLSSRAFVSPSLGKDDVENTIREAKKLITFPEGGSISRDVLRIEHERTIPYYKKFVDLPGLSRINETVTDLVERYVRQPTSLILVITSSSVQLEENHALSMARKHDPLGERTFTIFNKIQLADEVAKHTRLGRIANNEEFSGEPESAWHALPYVAQIASGAASLLETEDKALKLPLWRKIPPQNAGISRLRPKLNSALSSLTRNNLSRIIGTTASHLQKRELELSNLGEPKTRLEDLRVFLLEVASIFQRLVCNGVQGQYGDPFFGNPLDEECKLRAQLLNFSDALNYIMDINDHSYGLTKINQSAQKHRHLSDFLERYSYQYQAPEEISDEQLTVYLEEVTRIDRGEDLHGYASQELVCQLLRKLAAPWKSIAEFHMSRVCLVVKAFVDQVIVHAVGQNGGGTAQVIMREFVDPFFENKERVLRCKLEELLHPYSSGYAFAQSMSKVHHQTSSEKSIARLADRLAKTFLEEHPDLFQESTSQKPLTRDLIFDVVEKAESQNESEMGSDVVLDAIFANFEVCRRTFTYSICNLAIEGCLIRELPHILTPSKVLSISEELLLETGKEPEELLHKREVTRKEIEELRQILQKLQILKPRGITALTKKRRCSSPQLDSVKRVTLSAASQNSTPASRAARRPSTPAPEATLGPRNTPGSGNSGERNNELAGSTSNVIKVEPNESPFASAQGQRLSSSQKKRAKRRRPRKRYKRRSNKRKQTISVSVAETLRLIRQQRAAAEKMAAEQSPDRM</sequence>
<dbReference type="GO" id="GO:0003924">
    <property type="term" value="F:GTPase activity"/>
    <property type="evidence" value="ECO:0007669"/>
    <property type="project" value="InterPro"/>
</dbReference>
<protein>
    <recommendedName>
        <fullName evidence="2">GED domain-containing protein</fullName>
    </recommendedName>
</protein>
<dbReference type="PRINTS" id="PR00195">
    <property type="entry name" value="DYNAMIN"/>
</dbReference>
<dbReference type="GO" id="GO:0005739">
    <property type="term" value="C:mitochondrion"/>
    <property type="evidence" value="ECO:0007669"/>
    <property type="project" value="TreeGrafter"/>
</dbReference>
<feature type="region of interest" description="Disordered" evidence="1">
    <location>
        <begin position="710"/>
        <end position="762"/>
    </location>
</feature>
<dbReference type="GO" id="GO:0000266">
    <property type="term" value="P:mitochondrial fission"/>
    <property type="evidence" value="ECO:0007669"/>
    <property type="project" value="TreeGrafter"/>
</dbReference>
<evidence type="ECO:0000313" key="4">
    <source>
        <dbReference type="Proteomes" id="UP000054481"/>
    </source>
</evidence>
<evidence type="ECO:0000259" key="2">
    <source>
        <dbReference type="PROSITE" id="PS51388"/>
    </source>
</evidence>
<gene>
    <name evidence="3" type="ORF">HIM_06079</name>
</gene>
<dbReference type="EMBL" id="KQ030525">
    <property type="protein sequence ID" value="KJZ74483.1"/>
    <property type="molecule type" value="Genomic_DNA"/>
</dbReference>
<dbReference type="GO" id="GO:0005874">
    <property type="term" value="C:microtubule"/>
    <property type="evidence" value="ECO:0007669"/>
    <property type="project" value="TreeGrafter"/>
</dbReference>
<dbReference type="InterPro" id="IPR045063">
    <property type="entry name" value="Dynamin_N"/>
</dbReference>
<feature type="compositionally biased region" description="Low complexity" evidence="1">
    <location>
        <begin position="725"/>
        <end position="743"/>
    </location>
</feature>
<dbReference type="GO" id="GO:0005525">
    <property type="term" value="F:GTP binding"/>
    <property type="evidence" value="ECO:0007669"/>
    <property type="project" value="InterPro"/>
</dbReference>
<organism evidence="3 4">
    <name type="scientific">Hirsutella minnesotensis 3608</name>
    <dbReference type="NCBI Taxonomy" id="1043627"/>
    <lineage>
        <taxon>Eukaryota</taxon>
        <taxon>Fungi</taxon>
        <taxon>Dikarya</taxon>
        <taxon>Ascomycota</taxon>
        <taxon>Pezizomycotina</taxon>
        <taxon>Sordariomycetes</taxon>
        <taxon>Hypocreomycetidae</taxon>
        <taxon>Hypocreales</taxon>
        <taxon>Ophiocordycipitaceae</taxon>
        <taxon>Hirsutella</taxon>
    </lineage>
</organism>
<dbReference type="GO" id="GO:0016020">
    <property type="term" value="C:membrane"/>
    <property type="evidence" value="ECO:0007669"/>
    <property type="project" value="TreeGrafter"/>
</dbReference>
<reference evidence="3 4" key="1">
    <citation type="journal article" date="2014" name="Genome Biol. Evol.">
        <title>Comparative genomics and transcriptomics analyses reveal divergent lifestyle features of nematode endoparasitic fungus Hirsutella minnesotensis.</title>
        <authorList>
            <person name="Lai Y."/>
            <person name="Liu K."/>
            <person name="Zhang X."/>
            <person name="Zhang X."/>
            <person name="Li K."/>
            <person name="Wang N."/>
            <person name="Shu C."/>
            <person name="Wu Y."/>
            <person name="Wang C."/>
            <person name="Bushley K.E."/>
            <person name="Xiang M."/>
            <person name="Liu X."/>
        </authorList>
    </citation>
    <scope>NUCLEOTIDE SEQUENCE [LARGE SCALE GENOMIC DNA]</scope>
    <source>
        <strain evidence="3 4">3608</strain>
    </source>
</reference>
<dbReference type="AlphaFoldDB" id="A0A0F7ZU97"/>
<dbReference type="Proteomes" id="UP000054481">
    <property type="component" value="Unassembled WGS sequence"/>
</dbReference>
<dbReference type="InterPro" id="IPR027417">
    <property type="entry name" value="P-loop_NTPase"/>
</dbReference>